<sequence>MLENTGNLVLAVGGLGFALLFVLALALIFSPENRQEQRTVDRMKGAQDRARNEAITAAILKQRQSNVGHHWPVIGNLRLLVRHADMEGKETAILLSMIFLGLLATLSLMLLINLVLAVALGALIGLFGTIAYLKHKHQKRITALTRQLPDALELMMRGLRVGHPVGATVDNVGRTMSDPIGREFRILSEQIRHGDYLTDAFADLANRVGQEDVEYLSVAISIQHGSGGNLADVLGTLSKVVRERIVMRRRVRAISSEGRLSAYLLSALPVLIFFSITISSPGYYTDVSDAPVFIPIAVTIVLLVVGNFFALRWLVTFKI</sequence>
<evidence type="ECO:0000256" key="5">
    <source>
        <dbReference type="ARBA" id="ARBA00023136"/>
    </source>
</evidence>
<evidence type="ECO:0000256" key="4">
    <source>
        <dbReference type="ARBA" id="ARBA00022989"/>
    </source>
</evidence>
<feature type="transmembrane region" description="Helical" evidence="6">
    <location>
        <begin position="116"/>
        <end position="133"/>
    </location>
</feature>
<dbReference type="AlphaFoldDB" id="A0A1I4ZJ64"/>
<comment type="subcellular location">
    <subcellularLocation>
        <location evidence="1">Cell membrane</location>
        <topology evidence="1">Multi-pass membrane protein</topology>
    </subcellularLocation>
</comment>
<evidence type="ECO:0000256" key="3">
    <source>
        <dbReference type="ARBA" id="ARBA00022692"/>
    </source>
</evidence>
<dbReference type="InterPro" id="IPR018076">
    <property type="entry name" value="T2SS_GspF_dom"/>
</dbReference>
<feature type="transmembrane region" description="Helical" evidence="6">
    <location>
        <begin position="92"/>
        <end position="110"/>
    </location>
</feature>
<name>A0A1I4ZJ64_9RHOB</name>
<feature type="transmembrane region" description="Helical" evidence="6">
    <location>
        <begin position="292"/>
        <end position="315"/>
    </location>
</feature>
<dbReference type="PANTHER" id="PTHR35007:SF1">
    <property type="entry name" value="PILUS ASSEMBLY PROTEIN"/>
    <property type="match status" value="1"/>
</dbReference>
<keyword evidence="2" id="KW-1003">Cell membrane</keyword>
<dbReference type="OrthoDB" id="9803381at2"/>
<reference evidence="9" key="1">
    <citation type="submission" date="2016-10" db="EMBL/GenBank/DDBJ databases">
        <authorList>
            <person name="Varghese N."/>
            <person name="Submissions S."/>
        </authorList>
    </citation>
    <scope>NUCLEOTIDE SEQUENCE [LARGE SCALE GENOMIC DNA]</scope>
    <source>
        <strain evidence="9">DSM 28463</strain>
    </source>
</reference>
<proteinExistence type="predicted"/>
<feature type="transmembrane region" description="Helical" evidence="6">
    <location>
        <begin position="6"/>
        <end position="29"/>
    </location>
</feature>
<dbReference type="STRING" id="1005928.SAMN04487859_103252"/>
<evidence type="ECO:0000313" key="9">
    <source>
        <dbReference type="Proteomes" id="UP000198599"/>
    </source>
</evidence>
<protein>
    <submittedName>
        <fullName evidence="8">Tight adherence protein B</fullName>
    </submittedName>
</protein>
<evidence type="ECO:0000259" key="7">
    <source>
        <dbReference type="Pfam" id="PF00482"/>
    </source>
</evidence>
<evidence type="ECO:0000256" key="1">
    <source>
        <dbReference type="ARBA" id="ARBA00004651"/>
    </source>
</evidence>
<keyword evidence="9" id="KW-1185">Reference proteome</keyword>
<dbReference type="Proteomes" id="UP000198599">
    <property type="component" value="Unassembled WGS sequence"/>
</dbReference>
<organism evidence="8 9">
    <name type="scientific">Roseovarius lutimaris</name>
    <dbReference type="NCBI Taxonomy" id="1005928"/>
    <lineage>
        <taxon>Bacteria</taxon>
        <taxon>Pseudomonadati</taxon>
        <taxon>Pseudomonadota</taxon>
        <taxon>Alphaproteobacteria</taxon>
        <taxon>Rhodobacterales</taxon>
        <taxon>Roseobacteraceae</taxon>
        <taxon>Roseovarius</taxon>
    </lineage>
</organism>
<feature type="transmembrane region" description="Helical" evidence="6">
    <location>
        <begin position="260"/>
        <end position="280"/>
    </location>
</feature>
<dbReference type="InterPro" id="IPR042094">
    <property type="entry name" value="T2SS_GspF_sf"/>
</dbReference>
<dbReference type="Gene3D" id="1.20.81.30">
    <property type="entry name" value="Type II secretion system (T2SS), domain F"/>
    <property type="match status" value="1"/>
</dbReference>
<dbReference type="RefSeq" id="WP_092835073.1">
    <property type="nucleotide sequence ID" value="NZ_FOVP01000003.1"/>
</dbReference>
<keyword evidence="4 6" id="KW-1133">Transmembrane helix</keyword>
<dbReference type="PANTHER" id="PTHR35007">
    <property type="entry name" value="INTEGRAL MEMBRANE PROTEIN-RELATED"/>
    <property type="match status" value="1"/>
</dbReference>
<dbReference type="Pfam" id="PF00482">
    <property type="entry name" value="T2SSF"/>
    <property type="match status" value="1"/>
</dbReference>
<dbReference type="EMBL" id="FOVP01000003">
    <property type="protein sequence ID" value="SFN50103.1"/>
    <property type="molecule type" value="Genomic_DNA"/>
</dbReference>
<dbReference type="GO" id="GO:0005886">
    <property type="term" value="C:plasma membrane"/>
    <property type="evidence" value="ECO:0007669"/>
    <property type="project" value="UniProtKB-SubCell"/>
</dbReference>
<evidence type="ECO:0000256" key="6">
    <source>
        <dbReference type="SAM" id="Phobius"/>
    </source>
</evidence>
<feature type="domain" description="Type II secretion system protein GspF" evidence="7">
    <location>
        <begin position="152"/>
        <end position="276"/>
    </location>
</feature>
<keyword evidence="3 6" id="KW-0812">Transmembrane</keyword>
<accession>A0A1I4ZJ64</accession>
<evidence type="ECO:0000313" key="8">
    <source>
        <dbReference type="EMBL" id="SFN50103.1"/>
    </source>
</evidence>
<keyword evidence="5 6" id="KW-0472">Membrane</keyword>
<gene>
    <name evidence="8" type="ORF">SAMN04487859_103252</name>
</gene>
<evidence type="ECO:0000256" key="2">
    <source>
        <dbReference type="ARBA" id="ARBA00022475"/>
    </source>
</evidence>